<keyword evidence="1" id="KW-0809">Transit peptide</keyword>
<dbReference type="InterPro" id="IPR045179">
    <property type="entry name" value="YgfZ/GcvT"/>
</dbReference>
<name>A0ABY5YGN8_9DEIO</name>
<protein>
    <submittedName>
        <fullName evidence="3">Folate-binding protein</fullName>
    </submittedName>
</protein>
<dbReference type="PANTHER" id="PTHR22602:SF0">
    <property type="entry name" value="TRANSFERASE CAF17, MITOCHONDRIAL-RELATED"/>
    <property type="match status" value="1"/>
</dbReference>
<dbReference type="InterPro" id="IPR057460">
    <property type="entry name" value="CAF17_C"/>
</dbReference>
<dbReference type="InterPro" id="IPR027266">
    <property type="entry name" value="TrmE/GcvT-like"/>
</dbReference>
<keyword evidence="4" id="KW-1185">Reference proteome</keyword>
<gene>
    <name evidence="3" type="ORF">N0D28_00930</name>
</gene>
<dbReference type="PANTHER" id="PTHR22602">
    <property type="entry name" value="TRANSFERASE CAF17, MITOCHONDRIAL-RELATED"/>
    <property type="match status" value="1"/>
</dbReference>
<dbReference type="NCBIfam" id="TIGR03317">
    <property type="entry name" value="ygfZ_signature"/>
    <property type="match status" value="1"/>
</dbReference>
<reference evidence="3" key="1">
    <citation type="submission" date="2022-09" db="EMBL/GenBank/DDBJ databases">
        <title>genome sequence of Deinococcus rubellus.</title>
        <authorList>
            <person name="Srinivasan S."/>
        </authorList>
    </citation>
    <scope>NUCLEOTIDE SEQUENCE</scope>
    <source>
        <strain evidence="3">Ant6</strain>
    </source>
</reference>
<dbReference type="Pfam" id="PF25455">
    <property type="entry name" value="Beta-barrel_CAF17_C"/>
    <property type="match status" value="1"/>
</dbReference>
<accession>A0ABY5YGN8</accession>
<evidence type="ECO:0000313" key="3">
    <source>
        <dbReference type="EMBL" id="UWX64274.1"/>
    </source>
</evidence>
<dbReference type="RefSeq" id="WP_260560549.1">
    <property type="nucleotide sequence ID" value="NZ_BAABEC010000077.1"/>
</dbReference>
<dbReference type="Proteomes" id="UP001060261">
    <property type="component" value="Chromosome"/>
</dbReference>
<feature type="domain" description="CAF17 C-terminal" evidence="2">
    <location>
        <begin position="230"/>
        <end position="288"/>
    </location>
</feature>
<dbReference type="PIRSF" id="PIRSF006487">
    <property type="entry name" value="GcvT"/>
    <property type="match status" value="1"/>
</dbReference>
<evidence type="ECO:0000256" key="1">
    <source>
        <dbReference type="ARBA" id="ARBA00022946"/>
    </source>
</evidence>
<dbReference type="Gene3D" id="3.30.1360.120">
    <property type="entry name" value="Probable tRNA modification gtpase trme, domain 1"/>
    <property type="match status" value="1"/>
</dbReference>
<evidence type="ECO:0000313" key="4">
    <source>
        <dbReference type="Proteomes" id="UP001060261"/>
    </source>
</evidence>
<proteinExistence type="predicted"/>
<sequence>MTVFTRLPSSALRLTGADRLDFVQGQMTNNLKAAPTPGMVPACFLNHKGQIEFFAHIYKREQDIYLHLAEGQAPALAARLRKYIIFDAVEVQDVTDQLASLHVWSEAVPGWDAAGGAVQTFELGGGSVLAGQIDRTGMPGLDLHYLRRHEATLLAALNTDENSHAELPFADLEAARVRAGISDVTQDGWTGLLPQEVGLDSAMSYRKGCYVGQEIMARLEARGNTRYHLAQLSGEALPAHTDILLGGKLVGRTGSSVGDLALARLRKDVPPDAMLEVGGVMARLETPAVSAG</sequence>
<dbReference type="InterPro" id="IPR017703">
    <property type="entry name" value="YgfZ/GCV_T_CS"/>
</dbReference>
<dbReference type="SUPFAM" id="SSF103025">
    <property type="entry name" value="Folate-binding domain"/>
    <property type="match status" value="1"/>
</dbReference>
<evidence type="ECO:0000259" key="2">
    <source>
        <dbReference type="Pfam" id="PF25455"/>
    </source>
</evidence>
<dbReference type="EMBL" id="CP104213">
    <property type="protein sequence ID" value="UWX64274.1"/>
    <property type="molecule type" value="Genomic_DNA"/>
</dbReference>
<organism evidence="3 4">
    <name type="scientific">Deinococcus rubellus</name>
    <dbReference type="NCBI Taxonomy" id="1889240"/>
    <lineage>
        <taxon>Bacteria</taxon>
        <taxon>Thermotogati</taxon>
        <taxon>Deinococcota</taxon>
        <taxon>Deinococci</taxon>
        <taxon>Deinococcales</taxon>
        <taxon>Deinococcaceae</taxon>
        <taxon>Deinococcus</taxon>
    </lineage>
</organism>